<keyword evidence="1" id="KW-0678">Repressor</keyword>
<evidence type="ECO:0000256" key="2">
    <source>
        <dbReference type="ARBA" id="ARBA00023015"/>
    </source>
</evidence>
<organism evidence="7 8">
    <name type="scientific">Streptomyces cellulosae</name>
    <dbReference type="NCBI Taxonomy" id="1968"/>
    <lineage>
        <taxon>Bacteria</taxon>
        <taxon>Bacillati</taxon>
        <taxon>Actinomycetota</taxon>
        <taxon>Actinomycetes</taxon>
        <taxon>Kitasatosporales</taxon>
        <taxon>Streptomycetaceae</taxon>
        <taxon>Streptomyces</taxon>
    </lineage>
</organism>
<evidence type="ECO:0000313" key="8">
    <source>
        <dbReference type="Proteomes" id="UP001600650"/>
    </source>
</evidence>
<evidence type="ECO:0000256" key="4">
    <source>
        <dbReference type="ARBA" id="ARBA00023163"/>
    </source>
</evidence>
<dbReference type="PROSITE" id="PS50977">
    <property type="entry name" value="HTH_TETR_2"/>
    <property type="match status" value="1"/>
</dbReference>
<feature type="domain" description="HTH tetR-type" evidence="6">
    <location>
        <begin position="8"/>
        <end position="68"/>
    </location>
</feature>
<dbReference type="SUPFAM" id="SSF46689">
    <property type="entry name" value="Homeodomain-like"/>
    <property type="match status" value="1"/>
</dbReference>
<accession>A0ABW6JF16</accession>
<name>A0ABW6JF16_STRCE</name>
<evidence type="ECO:0000256" key="3">
    <source>
        <dbReference type="ARBA" id="ARBA00023125"/>
    </source>
</evidence>
<dbReference type="PANTHER" id="PTHR30055">
    <property type="entry name" value="HTH-TYPE TRANSCRIPTIONAL REGULATOR RUTR"/>
    <property type="match status" value="1"/>
</dbReference>
<sequence>MPRTADHAQRKAQVINGLIRLATRTGLHAVTMRAVAAEAGVSVRLVQYYFETKAQLLLAALGHLEERSHDRWAARLATGQDPPSPRERVEALLAEALPTDEASRTFHLLWTSCAMLAMTDPELAAQPFVEGPNRLEAQLAELLRQAQNDGVLDAGADPYAEAARLLALSHGLGTCVMVGQRTPQAAMHLLGYHLDRLFTSSEAH</sequence>
<dbReference type="Gene3D" id="1.10.357.10">
    <property type="entry name" value="Tetracycline Repressor, domain 2"/>
    <property type="match status" value="1"/>
</dbReference>
<evidence type="ECO:0000313" key="7">
    <source>
        <dbReference type="EMBL" id="MFE7963015.1"/>
    </source>
</evidence>
<evidence type="ECO:0000259" key="6">
    <source>
        <dbReference type="PROSITE" id="PS50977"/>
    </source>
</evidence>
<dbReference type="Pfam" id="PF13977">
    <property type="entry name" value="TetR_C_6"/>
    <property type="match status" value="1"/>
</dbReference>
<dbReference type="InterPro" id="IPR050109">
    <property type="entry name" value="HTH-type_TetR-like_transc_reg"/>
</dbReference>
<keyword evidence="2" id="KW-0805">Transcription regulation</keyword>
<dbReference type="InterPro" id="IPR001647">
    <property type="entry name" value="HTH_TetR"/>
</dbReference>
<evidence type="ECO:0000256" key="1">
    <source>
        <dbReference type="ARBA" id="ARBA00022491"/>
    </source>
</evidence>
<dbReference type="InterPro" id="IPR039538">
    <property type="entry name" value="BetI_C"/>
</dbReference>
<dbReference type="InterPro" id="IPR036271">
    <property type="entry name" value="Tet_transcr_reg_TetR-rel_C_sf"/>
</dbReference>
<dbReference type="Proteomes" id="UP001600650">
    <property type="component" value="Unassembled WGS sequence"/>
</dbReference>
<dbReference type="SUPFAM" id="SSF48498">
    <property type="entry name" value="Tetracyclin repressor-like, C-terminal domain"/>
    <property type="match status" value="1"/>
</dbReference>
<feature type="DNA-binding region" description="H-T-H motif" evidence="5">
    <location>
        <begin position="31"/>
        <end position="50"/>
    </location>
</feature>
<keyword evidence="8" id="KW-1185">Reference proteome</keyword>
<keyword evidence="4" id="KW-0804">Transcription</keyword>
<evidence type="ECO:0000256" key="5">
    <source>
        <dbReference type="PROSITE-ProRule" id="PRU00335"/>
    </source>
</evidence>
<dbReference type="Pfam" id="PF00440">
    <property type="entry name" value="TetR_N"/>
    <property type="match status" value="1"/>
</dbReference>
<dbReference type="RefSeq" id="WP_381725864.1">
    <property type="nucleotide sequence ID" value="NZ_JBHVBU010000016.1"/>
</dbReference>
<proteinExistence type="predicted"/>
<keyword evidence="3 5" id="KW-0238">DNA-binding</keyword>
<dbReference type="InterPro" id="IPR009057">
    <property type="entry name" value="Homeodomain-like_sf"/>
</dbReference>
<dbReference type="EMBL" id="JBHVBU010000016">
    <property type="protein sequence ID" value="MFE7963015.1"/>
    <property type="molecule type" value="Genomic_DNA"/>
</dbReference>
<protein>
    <submittedName>
        <fullName evidence="7">TetR/AcrR family transcriptional regulator</fullName>
    </submittedName>
</protein>
<dbReference type="PANTHER" id="PTHR30055:SF234">
    <property type="entry name" value="HTH-TYPE TRANSCRIPTIONAL REGULATOR BETI"/>
    <property type="match status" value="1"/>
</dbReference>
<reference evidence="7 8" key="1">
    <citation type="submission" date="2024-09" db="EMBL/GenBank/DDBJ databases">
        <title>The Natural Products Discovery Center: Release of the First 8490 Sequenced Strains for Exploring Actinobacteria Biosynthetic Diversity.</title>
        <authorList>
            <person name="Kalkreuter E."/>
            <person name="Kautsar S.A."/>
            <person name="Yang D."/>
            <person name="Bader C.D."/>
            <person name="Teijaro C.N."/>
            <person name="Fluegel L."/>
            <person name="Davis C.M."/>
            <person name="Simpson J.R."/>
            <person name="Lauterbach L."/>
            <person name="Steele A.D."/>
            <person name="Gui C."/>
            <person name="Meng S."/>
            <person name="Li G."/>
            <person name="Viehrig K."/>
            <person name="Ye F."/>
            <person name="Su P."/>
            <person name="Kiefer A.F."/>
            <person name="Nichols A."/>
            <person name="Cepeda A.J."/>
            <person name="Yan W."/>
            <person name="Fan B."/>
            <person name="Jiang Y."/>
            <person name="Adhikari A."/>
            <person name="Zheng C.-J."/>
            <person name="Schuster L."/>
            <person name="Cowan T.M."/>
            <person name="Smanski M.J."/>
            <person name="Chevrette M.G."/>
            <person name="De Carvalho L.P.S."/>
            <person name="Shen B."/>
        </authorList>
    </citation>
    <scope>NUCLEOTIDE SEQUENCE [LARGE SCALE GENOMIC DNA]</scope>
    <source>
        <strain evidence="7 8">NPDC057399</strain>
    </source>
</reference>
<comment type="caution">
    <text evidence="7">The sequence shown here is derived from an EMBL/GenBank/DDBJ whole genome shotgun (WGS) entry which is preliminary data.</text>
</comment>
<gene>
    <name evidence="7" type="ORF">ACFU0X_08190</name>
</gene>